<dbReference type="EMBL" id="JAAIUW010000010">
    <property type="protein sequence ID" value="KAF7813225.1"/>
    <property type="molecule type" value="Genomic_DNA"/>
</dbReference>
<accession>A0A834T225</accession>
<name>A0A834T225_9FABA</name>
<keyword evidence="2" id="KW-1185">Reference proteome</keyword>
<dbReference type="AlphaFoldDB" id="A0A834T225"/>
<comment type="caution">
    <text evidence="1">The sequence shown here is derived from an EMBL/GenBank/DDBJ whole genome shotgun (WGS) entry which is preliminary data.</text>
</comment>
<protein>
    <submittedName>
        <fullName evidence="1">Uncharacterized protein</fullName>
    </submittedName>
</protein>
<reference evidence="1" key="1">
    <citation type="submission" date="2020-09" db="EMBL/GenBank/DDBJ databases">
        <title>Genome-Enabled Discovery of Anthraquinone Biosynthesis in Senna tora.</title>
        <authorList>
            <person name="Kang S.-H."/>
            <person name="Pandey R.P."/>
            <person name="Lee C.-M."/>
            <person name="Sim J.-S."/>
            <person name="Jeong J.-T."/>
            <person name="Choi B.-S."/>
            <person name="Jung M."/>
            <person name="Ginzburg D."/>
            <person name="Zhao K."/>
            <person name="Won S.Y."/>
            <person name="Oh T.-J."/>
            <person name="Yu Y."/>
            <person name="Kim N.-H."/>
            <person name="Lee O.R."/>
            <person name="Lee T.-H."/>
            <person name="Bashyal P."/>
            <person name="Kim T.-S."/>
            <person name="Lee W.-H."/>
            <person name="Kawkins C."/>
            <person name="Kim C.-K."/>
            <person name="Kim J.S."/>
            <person name="Ahn B.O."/>
            <person name="Rhee S.Y."/>
            <person name="Sohng J.K."/>
        </authorList>
    </citation>
    <scope>NUCLEOTIDE SEQUENCE</scope>
    <source>
        <tissue evidence="1">Leaf</tissue>
    </source>
</reference>
<dbReference type="Proteomes" id="UP000634136">
    <property type="component" value="Unassembled WGS sequence"/>
</dbReference>
<evidence type="ECO:0000313" key="2">
    <source>
        <dbReference type="Proteomes" id="UP000634136"/>
    </source>
</evidence>
<sequence>MGFLPWLQANKEGVFPACEWSWDQESSIFFNGRLGISDRHKWLKGKNGWNEKWWIRETKM</sequence>
<organism evidence="1 2">
    <name type="scientific">Senna tora</name>
    <dbReference type="NCBI Taxonomy" id="362788"/>
    <lineage>
        <taxon>Eukaryota</taxon>
        <taxon>Viridiplantae</taxon>
        <taxon>Streptophyta</taxon>
        <taxon>Embryophyta</taxon>
        <taxon>Tracheophyta</taxon>
        <taxon>Spermatophyta</taxon>
        <taxon>Magnoliopsida</taxon>
        <taxon>eudicotyledons</taxon>
        <taxon>Gunneridae</taxon>
        <taxon>Pentapetalae</taxon>
        <taxon>rosids</taxon>
        <taxon>fabids</taxon>
        <taxon>Fabales</taxon>
        <taxon>Fabaceae</taxon>
        <taxon>Caesalpinioideae</taxon>
        <taxon>Cassia clade</taxon>
        <taxon>Senna</taxon>
    </lineage>
</organism>
<gene>
    <name evidence="1" type="ORF">G2W53_034201</name>
</gene>
<proteinExistence type="predicted"/>
<evidence type="ECO:0000313" key="1">
    <source>
        <dbReference type="EMBL" id="KAF7813225.1"/>
    </source>
</evidence>